<evidence type="ECO:0000313" key="1">
    <source>
        <dbReference type="EMBL" id="CAJ1966098.1"/>
    </source>
</evidence>
<accession>A0AAD2G8P7</accession>
<keyword evidence="2" id="KW-1185">Reference proteome</keyword>
<organism evidence="1 2">
    <name type="scientific">Cylindrotheca closterium</name>
    <dbReference type="NCBI Taxonomy" id="2856"/>
    <lineage>
        <taxon>Eukaryota</taxon>
        <taxon>Sar</taxon>
        <taxon>Stramenopiles</taxon>
        <taxon>Ochrophyta</taxon>
        <taxon>Bacillariophyta</taxon>
        <taxon>Bacillariophyceae</taxon>
        <taxon>Bacillariophycidae</taxon>
        <taxon>Bacillariales</taxon>
        <taxon>Bacillariaceae</taxon>
        <taxon>Cylindrotheca</taxon>
    </lineage>
</organism>
<dbReference type="Gene3D" id="3.80.10.10">
    <property type="entry name" value="Ribonuclease Inhibitor"/>
    <property type="match status" value="1"/>
</dbReference>
<dbReference type="InterPro" id="IPR032675">
    <property type="entry name" value="LRR_dom_sf"/>
</dbReference>
<sequence>MPYLVSAKDANTGDKLSMEDVVDAAGHLRFDPEELVLKIENRMPPVEHQRGQQNMDLMNLSHTNKFHSVELDGYWHRFDDSDILRSSARRSHTLILGNAVISDLVLILQDDQTIQNLKTLEYFENDVNRESFISYEGEGRRVVETLASELKQLAQLQKLAFHNIPISIQTLYSALNDNDYGSGLKCDVKKLCLHRCEIAMMQKTNVESEILASSFGLRIILPPNMNLVPGNAEKEQSIWTDSRDDPEAKWVKNTTVTELHWSGTNDKRWDWEWPPFAVVGALLDGFANLKRLTLERCGLHKLDGLIPYLSAEDCKLECLDVQYNDLDCEAMMDFFFV</sequence>
<protein>
    <submittedName>
        <fullName evidence="1">Uncharacterized protein</fullName>
    </submittedName>
</protein>
<proteinExistence type="predicted"/>
<evidence type="ECO:0000313" key="2">
    <source>
        <dbReference type="Proteomes" id="UP001295423"/>
    </source>
</evidence>
<dbReference type="Proteomes" id="UP001295423">
    <property type="component" value="Unassembled WGS sequence"/>
</dbReference>
<dbReference type="AlphaFoldDB" id="A0AAD2G8P7"/>
<dbReference type="EMBL" id="CAKOGP040002256">
    <property type="protein sequence ID" value="CAJ1966098.1"/>
    <property type="molecule type" value="Genomic_DNA"/>
</dbReference>
<dbReference type="SUPFAM" id="SSF52047">
    <property type="entry name" value="RNI-like"/>
    <property type="match status" value="1"/>
</dbReference>
<comment type="caution">
    <text evidence="1">The sequence shown here is derived from an EMBL/GenBank/DDBJ whole genome shotgun (WGS) entry which is preliminary data.</text>
</comment>
<gene>
    <name evidence="1" type="ORF">CYCCA115_LOCUS21681</name>
</gene>
<name>A0AAD2G8P7_9STRA</name>
<reference evidence="1" key="1">
    <citation type="submission" date="2023-08" db="EMBL/GenBank/DDBJ databases">
        <authorList>
            <person name="Audoor S."/>
            <person name="Bilcke G."/>
        </authorList>
    </citation>
    <scope>NUCLEOTIDE SEQUENCE</scope>
</reference>